<evidence type="ECO:0000256" key="5">
    <source>
        <dbReference type="HAMAP-Rule" id="MF_02016"/>
    </source>
</evidence>
<keyword evidence="4 5" id="KW-0961">Cell wall biogenesis/degradation</keyword>
<keyword evidence="5" id="KW-0998">Cell outer membrane</keyword>
<evidence type="ECO:0000256" key="1">
    <source>
        <dbReference type="ARBA" id="ARBA00010333"/>
    </source>
</evidence>
<dbReference type="EMBL" id="JAUOPB010000003">
    <property type="protein sequence ID" value="MDO6421854.1"/>
    <property type="molecule type" value="Genomic_DNA"/>
</dbReference>
<comment type="caution">
    <text evidence="5">Lacks conserved residue(s) required for the propagation of feature annotation.</text>
</comment>
<comment type="similarity">
    <text evidence="5">In the N-terminal section; belongs to the bacterial solute-binding protein 3 family.</text>
</comment>
<dbReference type="InterPro" id="IPR001638">
    <property type="entry name" value="Solute-binding_3/MltF_N"/>
</dbReference>
<dbReference type="AlphaFoldDB" id="A0AAW7X363"/>
<evidence type="ECO:0000256" key="2">
    <source>
        <dbReference type="ARBA" id="ARBA00022729"/>
    </source>
</evidence>
<dbReference type="EC" id="4.2.2.n1" evidence="5"/>
<accession>A0AAW7X363</accession>
<dbReference type="Proteomes" id="UP001169760">
    <property type="component" value="Unassembled WGS sequence"/>
</dbReference>
<evidence type="ECO:0000313" key="7">
    <source>
        <dbReference type="EMBL" id="MDO6421854.1"/>
    </source>
</evidence>
<comment type="similarity">
    <text evidence="5">In the C-terminal section; belongs to the transglycosylase Slt family.</text>
</comment>
<dbReference type="PANTHER" id="PTHR35936:SF32">
    <property type="entry name" value="MEMBRANE-BOUND LYTIC MUREIN TRANSGLYCOSYLASE F"/>
    <property type="match status" value="1"/>
</dbReference>
<feature type="domain" description="Solute-binding protein family 3/N-terminal" evidence="6">
    <location>
        <begin position="50"/>
        <end position="274"/>
    </location>
</feature>
<dbReference type="RefSeq" id="WP_216065481.1">
    <property type="nucleotide sequence ID" value="NZ_CP123764.1"/>
</dbReference>
<dbReference type="PANTHER" id="PTHR35936">
    <property type="entry name" value="MEMBRANE-BOUND LYTIC MUREIN TRANSGLYCOSYLASE F"/>
    <property type="match status" value="1"/>
</dbReference>
<protein>
    <recommendedName>
        <fullName evidence="5">Membrane-bound lytic murein transglycosylase F</fullName>
        <ecNumber evidence="5">4.2.2.n1</ecNumber>
    </recommendedName>
    <alternativeName>
        <fullName evidence="5">Murein lyase F</fullName>
    </alternativeName>
</protein>
<feature type="active site" evidence="5">
    <location>
        <position position="321"/>
    </location>
</feature>
<keyword evidence="3 5" id="KW-0472">Membrane</keyword>
<dbReference type="SMART" id="SM00062">
    <property type="entry name" value="PBPb"/>
    <property type="match status" value="1"/>
</dbReference>
<dbReference type="GO" id="GO:0016998">
    <property type="term" value="P:cell wall macromolecule catabolic process"/>
    <property type="evidence" value="ECO:0007669"/>
    <property type="project" value="UniProtKB-UniRule"/>
</dbReference>
<dbReference type="CDD" id="cd01009">
    <property type="entry name" value="PBP2_YfhD_N"/>
    <property type="match status" value="1"/>
</dbReference>
<dbReference type="InterPro" id="IPR008258">
    <property type="entry name" value="Transglycosylase_SLT_dom_1"/>
</dbReference>
<dbReference type="Pfam" id="PF01464">
    <property type="entry name" value="SLT"/>
    <property type="match status" value="1"/>
</dbReference>
<feature type="region of interest" description="LT domain" evidence="5">
    <location>
        <begin position="275"/>
        <end position="501"/>
    </location>
</feature>
<dbReference type="GO" id="GO:0008933">
    <property type="term" value="F:peptidoglycan lytic transglycosylase activity"/>
    <property type="evidence" value="ECO:0007669"/>
    <property type="project" value="UniProtKB-UniRule"/>
</dbReference>
<dbReference type="NCBIfam" id="NF008112">
    <property type="entry name" value="PRK10859.1"/>
    <property type="match status" value="1"/>
</dbReference>
<evidence type="ECO:0000313" key="8">
    <source>
        <dbReference type="Proteomes" id="UP001169760"/>
    </source>
</evidence>
<evidence type="ECO:0000256" key="4">
    <source>
        <dbReference type="ARBA" id="ARBA00023316"/>
    </source>
</evidence>
<comment type="function">
    <text evidence="5">Murein-degrading enzyme that degrades murein glycan strands and insoluble, high-molecular weight murein sacculi, with the concomitant formation of a 1,6-anhydromuramoyl product. Lytic transglycosylases (LTs) play an integral role in the metabolism of the peptidoglycan (PG) sacculus. Their lytic action creates space within the PG sacculus to allow for its expansion as well as for the insertion of various structures such as secretion systems and flagella.</text>
</comment>
<dbReference type="GO" id="GO:0009253">
    <property type="term" value="P:peptidoglycan catabolic process"/>
    <property type="evidence" value="ECO:0007669"/>
    <property type="project" value="TreeGrafter"/>
</dbReference>
<dbReference type="HAMAP" id="MF_02016">
    <property type="entry name" value="MltF"/>
    <property type="match status" value="1"/>
</dbReference>
<dbReference type="Pfam" id="PF00497">
    <property type="entry name" value="SBP_bac_3"/>
    <property type="match status" value="1"/>
</dbReference>
<comment type="similarity">
    <text evidence="1">Belongs to the bacterial solute-binding protein 3 family.</text>
</comment>
<keyword evidence="5 7" id="KW-0456">Lyase</keyword>
<proteinExistence type="inferred from homology"/>
<reference evidence="7" key="1">
    <citation type="submission" date="2023-07" db="EMBL/GenBank/DDBJ databases">
        <title>Genome content predicts the carbon catabolic preferences of heterotrophic bacteria.</title>
        <authorList>
            <person name="Gralka M."/>
        </authorList>
    </citation>
    <scope>NUCLEOTIDE SEQUENCE</scope>
    <source>
        <strain evidence="7">I3M17_2</strain>
    </source>
</reference>
<comment type="catalytic activity">
    <reaction evidence="5">
        <text>Exolytic cleavage of the (1-&gt;4)-beta-glycosidic linkage between N-acetylmuramic acid (MurNAc) and N-acetylglucosamine (GlcNAc) residues in peptidoglycan, from either the reducing or the non-reducing ends of the peptidoglycan chains, with concomitant formation of a 1,6-anhydrobond in the MurNAc residue.</text>
        <dbReference type="EC" id="4.2.2.n1"/>
    </reaction>
</comment>
<gene>
    <name evidence="5 7" type="primary">mltF</name>
    <name evidence="7" type="ORF">Q4521_05170</name>
</gene>
<organism evidence="7 8">
    <name type="scientific">Saccharophagus degradans</name>
    <dbReference type="NCBI Taxonomy" id="86304"/>
    <lineage>
        <taxon>Bacteria</taxon>
        <taxon>Pseudomonadati</taxon>
        <taxon>Pseudomonadota</taxon>
        <taxon>Gammaproteobacteria</taxon>
        <taxon>Cellvibrionales</taxon>
        <taxon>Cellvibrionaceae</taxon>
        <taxon>Saccharophagus</taxon>
    </lineage>
</organism>
<dbReference type="GO" id="GO:0071555">
    <property type="term" value="P:cell wall organization"/>
    <property type="evidence" value="ECO:0007669"/>
    <property type="project" value="UniProtKB-KW"/>
</dbReference>
<sequence length="501" mass="56695">MTKILLNTASTVLTRLWKLSLLGLVFTVAAATLVSSRIPTTLEEVKSSGKLIVISRNGPTTYYEGPAGHTGFEYVMAKAFAKHLGVDLEVREIEDLGEMLDKVGTKAGHLAASGLTVTEKRARKVLFAEPYLQVTQQLIYRSGESKPETIEDLYGKRVMVISNSSHSERLKELQREYRGLAWEEQHDVDMLDLLEMVHNGKIDYTIVDSNAYQINRPVYPKATVAFDISEPQDLAWAFPQQKDASLYNEAQKFFKDIKQTGAIDDAMETFYGHLGEIDYSGAILFAHRLESRLPKWETHLKAAAEQNDLDWQLLAALSYQESHWNPKAKSPTGVRGFMMLTLNTAKEVGVKNRLNAEQSIYGGARYFKSLHGRIPERIKEPDRTWLALAAYNIGLGHLEDARILTEHFGGNPDKWADVKQQLPLLAKRKYYKFTKHGYARGWEAVDYVQNIRNFHTIIAWNEIENQRLRQLAQNENHVSDYAQFSPTVTEAVKSISGTSSL</sequence>
<comment type="domain">
    <text evidence="5">The N-terminal domain does not have lytic activity and probably modulates enzymatic activity. The C-terminal domain is the catalytic active domain.</text>
</comment>
<dbReference type="InterPro" id="IPR023703">
    <property type="entry name" value="MltF"/>
</dbReference>
<dbReference type="CDD" id="cd13403">
    <property type="entry name" value="MLTF-like"/>
    <property type="match status" value="1"/>
</dbReference>
<evidence type="ECO:0000259" key="6">
    <source>
        <dbReference type="SMART" id="SM00062"/>
    </source>
</evidence>
<dbReference type="GO" id="GO:0009279">
    <property type="term" value="C:cell outer membrane"/>
    <property type="evidence" value="ECO:0007669"/>
    <property type="project" value="UniProtKB-SubCell"/>
</dbReference>
<comment type="caution">
    <text evidence="7">The sequence shown here is derived from an EMBL/GenBank/DDBJ whole genome shotgun (WGS) entry which is preliminary data.</text>
</comment>
<comment type="subcellular location">
    <subcellularLocation>
        <location evidence="5">Cell outer membrane</location>
        <topology evidence="5">Peripheral membrane protein</topology>
    </subcellularLocation>
    <text evidence="5">Attached to the inner leaflet of the outer membrane.</text>
</comment>
<keyword evidence="2 5" id="KW-0732">Signal</keyword>
<evidence type="ECO:0000256" key="3">
    <source>
        <dbReference type="ARBA" id="ARBA00023136"/>
    </source>
</evidence>
<name>A0AAW7X363_9GAMM</name>